<reference evidence="1" key="1">
    <citation type="journal article" date="2014" name="Int. J. Syst. Evol. Microbiol.">
        <title>Complete genome sequence of Corynebacterium casei LMG S-19264T (=DSM 44701T), isolated from a smear-ripened cheese.</title>
        <authorList>
            <consortium name="US DOE Joint Genome Institute (JGI-PGF)"/>
            <person name="Walter F."/>
            <person name="Albersmeier A."/>
            <person name="Kalinowski J."/>
            <person name="Ruckert C."/>
        </authorList>
    </citation>
    <scope>NUCLEOTIDE SEQUENCE</scope>
    <source>
        <strain evidence="1">JCM 4633</strain>
    </source>
</reference>
<protein>
    <submittedName>
        <fullName evidence="1">Uncharacterized protein</fullName>
    </submittedName>
</protein>
<sequence length="111" mass="12304">MVVYHPAGRDTALYAAVHDVKAGHWMQMRQVLACAPAAGSPADLNRLDHALTAGAFLKEAAAEFQAIGDYATPAPWQHITHHPDRWWEEFKATRSACLRRLKPPPNAGRRP</sequence>
<name>A0A918TAS8_STRCJ</name>
<accession>A0A918TAS8</accession>
<evidence type="ECO:0000313" key="2">
    <source>
        <dbReference type="Proteomes" id="UP000646244"/>
    </source>
</evidence>
<dbReference type="AlphaFoldDB" id="A0A918TAS8"/>
<proteinExistence type="predicted"/>
<dbReference type="RefSeq" id="WP_190108425.1">
    <property type="nucleotide sequence ID" value="NZ_BMVB01000003.1"/>
</dbReference>
<reference evidence="1" key="2">
    <citation type="submission" date="2020-09" db="EMBL/GenBank/DDBJ databases">
        <authorList>
            <person name="Sun Q."/>
            <person name="Ohkuma M."/>
        </authorList>
    </citation>
    <scope>NUCLEOTIDE SEQUENCE</scope>
    <source>
        <strain evidence="1">JCM 4633</strain>
    </source>
</reference>
<comment type="caution">
    <text evidence="1">The sequence shown here is derived from an EMBL/GenBank/DDBJ whole genome shotgun (WGS) entry which is preliminary data.</text>
</comment>
<organism evidence="1 2">
    <name type="scientific">Streptomyces cinnamoneus</name>
    <name type="common">Streptoverticillium cinnamoneum</name>
    <dbReference type="NCBI Taxonomy" id="53446"/>
    <lineage>
        <taxon>Bacteria</taxon>
        <taxon>Bacillati</taxon>
        <taxon>Actinomycetota</taxon>
        <taxon>Actinomycetes</taxon>
        <taxon>Kitasatosporales</taxon>
        <taxon>Streptomycetaceae</taxon>
        <taxon>Streptomyces</taxon>
        <taxon>Streptomyces cinnamoneus group</taxon>
    </lineage>
</organism>
<dbReference type="Proteomes" id="UP000646244">
    <property type="component" value="Unassembled WGS sequence"/>
</dbReference>
<evidence type="ECO:0000313" key="1">
    <source>
        <dbReference type="EMBL" id="GHC38540.1"/>
    </source>
</evidence>
<gene>
    <name evidence="1" type="ORF">GCM10010507_10140</name>
</gene>
<dbReference type="EMBL" id="BMVB01000003">
    <property type="protein sequence ID" value="GHC38540.1"/>
    <property type="molecule type" value="Genomic_DNA"/>
</dbReference>